<name>A0A348B574_9CREN</name>
<evidence type="ECO:0000313" key="1">
    <source>
        <dbReference type="EMBL" id="BBD73326.1"/>
    </source>
</evidence>
<sequence length="165" mass="18071">MESLVNLRRGTYASLGVNQPVKIDEIYVVRTRGEEVERAFRILRALLLCCVKESPPLRDVPLDLNDVDSPEDYAKFRGAVLKLVSPGDYVDVTGGRKVMSVAAAVVARERGAHVLTTLISTKEYARVTEEARKLNENSLDLSAGCSKDTSLCSLLSPQAVTVLLH</sequence>
<keyword evidence="3" id="KW-1185">Reference proteome</keyword>
<evidence type="ECO:0008006" key="4">
    <source>
        <dbReference type="Google" id="ProtNLM"/>
    </source>
</evidence>
<dbReference type="NCBIfam" id="NF040581">
    <property type="entry name" value="cas_Crn1"/>
    <property type="match status" value="1"/>
</dbReference>
<proteinExistence type="predicted"/>
<reference evidence="3" key="2">
    <citation type="submission" date="2018-04" db="EMBL/GenBank/DDBJ databases">
        <title>Complete genome sequence of Sulfodiicoccus acidiphilus strain HS-1.</title>
        <authorList>
            <person name="Sakai H.D."/>
            <person name="Kurosawa N."/>
        </authorList>
    </citation>
    <scope>NUCLEOTIDE SEQUENCE [LARGE SCALE GENOMIC DNA]</scope>
    <source>
        <strain evidence="3">HS-1</strain>
    </source>
</reference>
<gene>
    <name evidence="2" type="ORF">GCM10007116_03640</name>
    <name evidence="1" type="ORF">HS1genome_1715</name>
</gene>
<dbReference type="Proteomes" id="UP000616143">
    <property type="component" value="Unassembled WGS sequence"/>
</dbReference>
<reference evidence="2" key="1">
    <citation type="journal article" date="2014" name="Int. J. Syst. Evol. Microbiol.">
        <title>Complete genome sequence of Corynebacterium casei LMG S-19264T (=DSM 44701T), isolated from a smear-ripened cheese.</title>
        <authorList>
            <consortium name="US DOE Joint Genome Institute (JGI-PGF)"/>
            <person name="Walter F."/>
            <person name="Albersmeier A."/>
            <person name="Kalinowski J."/>
            <person name="Ruckert C."/>
        </authorList>
    </citation>
    <scope>NUCLEOTIDE SEQUENCE</scope>
    <source>
        <strain evidence="2">JCM 31740</strain>
    </source>
</reference>
<dbReference type="KEGG" id="sacd:HS1genome_1715"/>
<reference evidence="2" key="4">
    <citation type="submission" date="2020-09" db="EMBL/GenBank/DDBJ databases">
        <authorList>
            <person name="Sun Q."/>
            <person name="Ohkuma M."/>
        </authorList>
    </citation>
    <scope>NUCLEOTIDE SEQUENCE</scope>
    <source>
        <strain evidence="2">JCM 31740</strain>
    </source>
</reference>
<dbReference type="Proteomes" id="UP000276741">
    <property type="component" value="Chromosome"/>
</dbReference>
<dbReference type="EMBL" id="BMQS01000003">
    <property type="protein sequence ID" value="GGT89087.1"/>
    <property type="molecule type" value="Genomic_DNA"/>
</dbReference>
<reference evidence="1" key="3">
    <citation type="journal article" date="2019" name="BMC Res. Notes">
        <title>Complete genome sequence of the Sulfodiicoccus acidiphilus strain HS-1T, the first crenarchaeon that lacks polB3, isolated from an acidic hot spring in Ohwaku-dani, Hakone, Japan.</title>
        <authorList>
            <person name="Sakai H.D."/>
            <person name="Kurosawa N."/>
        </authorList>
    </citation>
    <scope>NUCLEOTIDE SEQUENCE</scope>
    <source>
        <strain evidence="1">HS-1</strain>
    </source>
</reference>
<dbReference type="AlphaFoldDB" id="A0A348B574"/>
<protein>
    <recommendedName>
        <fullName evidence="4">CRISPR-associated protein</fullName>
    </recommendedName>
</protein>
<evidence type="ECO:0000313" key="3">
    <source>
        <dbReference type="Proteomes" id="UP000276741"/>
    </source>
</evidence>
<dbReference type="Gene3D" id="3.40.50.10770">
    <property type="entry name" value="Hypothetical protein VC1899 like domain (Restriction endonuclease-like)"/>
    <property type="match status" value="1"/>
</dbReference>
<evidence type="ECO:0000313" key="2">
    <source>
        <dbReference type="EMBL" id="GGT89087.1"/>
    </source>
</evidence>
<accession>A0A348B574</accession>
<organism evidence="1 3">
    <name type="scientific">Sulfodiicoccus acidiphilus</name>
    <dbReference type="NCBI Taxonomy" id="1670455"/>
    <lineage>
        <taxon>Archaea</taxon>
        <taxon>Thermoproteota</taxon>
        <taxon>Thermoprotei</taxon>
        <taxon>Sulfolobales</taxon>
        <taxon>Sulfolobaceae</taxon>
        <taxon>Sulfodiicoccus</taxon>
    </lineage>
</organism>
<dbReference type="EMBL" id="AP018553">
    <property type="protein sequence ID" value="BBD73326.1"/>
    <property type="molecule type" value="Genomic_DNA"/>
</dbReference>